<evidence type="ECO:0000313" key="3">
    <source>
        <dbReference type="EMBL" id="MXU89971.1"/>
    </source>
</evidence>
<feature type="region of interest" description="Disordered" evidence="1">
    <location>
        <begin position="72"/>
        <end position="111"/>
    </location>
</feature>
<sequence length="111" mass="12140">MPLLESMARAARFVWAAAWLLGTHQHGLPPLERRICCAPSTWALLSILLGSAGDRGFHRYDRICGCHRTEHGEVQHPHGESSTGYSELERTLHDEQQPLDGGGRAVSGPGC</sequence>
<name>A0A6B0UK93_IXORI</name>
<keyword evidence="2" id="KW-0732">Signal</keyword>
<organism evidence="3">
    <name type="scientific">Ixodes ricinus</name>
    <name type="common">Common tick</name>
    <name type="synonym">Acarus ricinus</name>
    <dbReference type="NCBI Taxonomy" id="34613"/>
    <lineage>
        <taxon>Eukaryota</taxon>
        <taxon>Metazoa</taxon>
        <taxon>Ecdysozoa</taxon>
        <taxon>Arthropoda</taxon>
        <taxon>Chelicerata</taxon>
        <taxon>Arachnida</taxon>
        <taxon>Acari</taxon>
        <taxon>Parasitiformes</taxon>
        <taxon>Ixodida</taxon>
        <taxon>Ixodoidea</taxon>
        <taxon>Ixodidae</taxon>
        <taxon>Ixodinae</taxon>
        <taxon>Ixodes</taxon>
    </lineage>
</organism>
<proteinExistence type="predicted"/>
<accession>A0A6B0UK93</accession>
<protein>
    <submittedName>
        <fullName evidence="3">Putative secreted protein</fullName>
    </submittedName>
</protein>
<dbReference type="EMBL" id="GIFC01007888">
    <property type="protein sequence ID" value="MXU89971.1"/>
    <property type="molecule type" value="Transcribed_RNA"/>
</dbReference>
<feature type="compositionally biased region" description="Gly residues" evidence="1">
    <location>
        <begin position="100"/>
        <end position="111"/>
    </location>
</feature>
<dbReference type="AlphaFoldDB" id="A0A6B0UK93"/>
<feature type="compositionally biased region" description="Basic and acidic residues" evidence="1">
    <location>
        <begin position="87"/>
        <end position="96"/>
    </location>
</feature>
<feature type="chain" id="PRO_5025567225" evidence="2">
    <location>
        <begin position="17"/>
        <end position="111"/>
    </location>
</feature>
<feature type="signal peptide" evidence="2">
    <location>
        <begin position="1"/>
        <end position="16"/>
    </location>
</feature>
<evidence type="ECO:0000256" key="1">
    <source>
        <dbReference type="SAM" id="MobiDB-lite"/>
    </source>
</evidence>
<evidence type="ECO:0000256" key="2">
    <source>
        <dbReference type="SAM" id="SignalP"/>
    </source>
</evidence>
<reference evidence="3" key="1">
    <citation type="submission" date="2019-12" db="EMBL/GenBank/DDBJ databases">
        <title>An insight into the sialome of adult female Ixodes ricinus ticks feeding for 6 days.</title>
        <authorList>
            <person name="Perner J."/>
            <person name="Ribeiro J.M.C."/>
        </authorList>
    </citation>
    <scope>NUCLEOTIDE SEQUENCE</scope>
    <source>
        <strain evidence="3">Semi-engorged</strain>
        <tissue evidence="3">Salivary glands</tissue>
    </source>
</reference>